<accession>K1R4U2</accession>
<gene>
    <name evidence="1" type="ORF">CGI_10021279</name>
</gene>
<name>K1R4U2_MAGGI</name>
<proteinExistence type="predicted"/>
<dbReference type="AlphaFoldDB" id="K1R4U2"/>
<evidence type="ECO:0000313" key="1">
    <source>
        <dbReference type="EMBL" id="EKC40788.1"/>
    </source>
</evidence>
<dbReference type="EMBL" id="JH818314">
    <property type="protein sequence ID" value="EKC40788.1"/>
    <property type="molecule type" value="Genomic_DNA"/>
</dbReference>
<dbReference type="InParanoid" id="K1R4U2"/>
<organism evidence="1">
    <name type="scientific">Magallana gigas</name>
    <name type="common">Pacific oyster</name>
    <name type="synonym">Crassostrea gigas</name>
    <dbReference type="NCBI Taxonomy" id="29159"/>
    <lineage>
        <taxon>Eukaryota</taxon>
        <taxon>Metazoa</taxon>
        <taxon>Spiralia</taxon>
        <taxon>Lophotrochozoa</taxon>
        <taxon>Mollusca</taxon>
        <taxon>Bivalvia</taxon>
        <taxon>Autobranchia</taxon>
        <taxon>Pteriomorphia</taxon>
        <taxon>Ostreida</taxon>
        <taxon>Ostreoidea</taxon>
        <taxon>Ostreidae</taxon>
        <taxon>Magallana</taxon>
    </lineage>
</organism>
<dbReference type="HOGENOM" id="CLU_2742506_0_0_1"/>
<protein>
    <submittedName>
        <fullName evidence="1">Uncharacterized protein</fullName>
    </submittedName>
</protein>
<reference evidence="1" key="1">
    <citation type="journal article" date="2012" name="Nature">
        <title>The oyster genome reveals stress adaptation and complexity of shell formation.</title>
        <authorList>
            <person name="Zhang G."/>
            <person name="Fang X."/>
            <person name="Guo X."/>
            <person name="Li L."/>
            <person name="Luo R."/>
            <person name="Xu F."/>
            <person name="Yang P."/>
            <person name="Zhang L."/>
            <person name="Wang X."/>
            <person name="Qi H."/>
            <person name="Xiong Z."/>
            <person name="Que H."/>
            <person name="Xie Y."/>
            <person name="Holland P.W."/>
            <person name="Paps J."/>
            <person name="Zhu Y."/>
            <person name="Wu F."/>
            <person name="Chen Y."/>
            <person name="Wang J."/>
            <person name="Peng C."/>
            <person name="Meng J."/>
            <person name="Yang L."/>
            <person name="Liu J."/>
            <person name="Wen B."/>
            <person name="Zhang N."/>
            <person name="Huang Z."/>
            <person name="Zhu Q."/>
            <person name="Feng Y."/>
            <person name="Mount A."/>
            <person name="Hedgecock D."/>
            <person name="Xu Z."/>
            <person name="Liu Y."/>
            <person name="Domazet-Loso T."/>
            <person name="Du Y."/>
            <person name="Sun X."/>
            <person name="Zhang S."/>
            <person name="Liu B."/>
            <person name="Cheng P."/>
            <person name="Jiang X."/>
            <person name="Li J."/>
            <person name="Fan D."/>
            <person name="Wang W."/>
            <person name="Fu W."/>
            <person name="Wang T."/>
            <person name="Wang B."/>
            <person name="Zhang J."/>
            <person name="Peng Z."/>
            <person name="Li Y."/>
            <person name="Li N."/>
            <person name="Wang J."/>
            <person name="Chen M."/>
            <person name="He Y."/>
            <person name="Tan F."/>
            <person name="Song X."/>
            <person name="Zheng Q."/>
            <person name="Huang R."/>
            <person name="Yang H."/>
            <person name="Du X."/>
            <person name="Chen L."/>
            <person name="Yang M."/>
            <person name="Gaffney P.M."/>
            <person name="Wang S."/>
            <person name="Luo L."/>
            <person name="She Z."/>
            <person name="Ming Y."/>
            <person name="Huang W."/>
            <person name="Zhang S."/>
            <person name="Huang B."/>
            <person name="Zhang Y."/>
            <person name="Qu T."/>
            <person name="Ni P."/>
            <person name="Miao G."/>
            <person name="Wang J."/>
            <person name="Wang Q."/>
            <person name="Steinberg C.E."/>
            <person name="Wang H."/>
            <person name="Li N."/>
            <person name="Qian L."/>
            <person name="Zhang G."/>
            <person name="Li Y."/>
            <person name="Yang H."/>
            <person name="Liu X."/>
            <person name="Wang J."/>
            <person name="Yin Y."/>
            <person name="Wang J."/>
        </authorList>
    </citation>
    <scope>NUCLEOTIDE SEQUENCE [LARGE SCALE GENOMIC DNA]</scope>
    <source>
        <strain evidence="1">05x7-T-G4-1.051#20</strain>
    </source>
</reference>
<sequence>MAERQIPLKSACCKKSGEGGNSAPNPNPRCYVPVMFTEHGVLCGIRMIPTDSSTNRRTKTMNMTLWREVLL</sequence>